<evidence type="ECO:0000256" key="2">
    <source>
        <dbReference type="SAM" id="SignalP"/>
    </source>
</evidence>
<keyword evidence="5" id="KW-1185">Reference proteome</keyword>
<dbReference type="PROSITE" id="PS50033">
    <property type="entry name" value="UBX"/>
    <property type="match status" value="1"/>
</dbReference>
<gene>
    <name evidence="4" type="ORF">IV203_012026</name>
</gene>
<evidence type="ECO:0000313" key="4">
    <source>
        <dbReference type="EMBL" id="KAG7349429.1"/>
    </source>
</evidence>
<feature type="region of interest" description="Disordered" evidence="1">
    <location>
        <begin position="528"/>
        <end position="547"/>
    </location>
</feature>
<feature type="signal peptide" evidence="2">
    <location>
        <begin position="1"/>
        <end position="19"/>
    </location>
</feature>
<accession>A0A9K3KSY1</accession>
<evidence type="ECO:0000313" key="5">
    <source>
        <dbReference type="Proteomes" id="UP000693970"/>
    </source>
</evidence>
<reference evidence="4" key="2">
    <citation type="submission" date="2021-04" db="EMBL/GenBank/DDBJ databases">
        <authorList>
            <person name="Podell S."/>
        </authorList>
    </citation>
    <scope>NUCLEOTIDE SEQUENCE</scope>
    <source>
        <strain evidence="4">Hildebrandi</strain>
    </source>
</reference>
<name>A0A9K3KSY1_9STRA</name>
<feature type="region of interest" description="Disordered" evidence="1">
    <location>
        <begin position="276"/>
        <end position="306"/>
    </location>
</feature>
<feature type="region of interest" description="Disordered" evidence="1">
    <location>
        <begin position="105"/>
        <end position="137"/>
    </location>
</feature>
<reference evidence="4" key="1">
    <citation type="journal article" date="2021" name="Sci. Rep.">
        <title>Diploid genomic architecture of Nitzschia inconspicua, an elite biomass production diatom.</title>
        <authorList>
            <person name="Oliver A."/>
            <person name="Podell S."/>
            <person name="Pinowska A."/>
            <person name="Traller J.C."/>
            <person name="Smith S.R."/>
            <person name="McClure R."/>
            <person name="Beliaev A."/>
            <person name="Bohutskyi P."/>
            <person name="Hill E.A."/>
            <person name="Rabines A."/>
            <person name="Zheng H."/>
            <person name="Allen L.Z."/>
            <person name="Kuo A."/>
            <person name="Grigoriev I.V."/>
            <person name="Allen A.E."/>
            <person name="Hazlebeck D."/>
            <person name="Allen E.E."/>
        </authorList>
    </citation>
    <scope>NUCLEOTIDE SEQUENCE</scope>
    <source>
        <strain evidence="4">Hildebrandi</strain>
    </source>
</reference>
<comment type="caution">
    <text evidence="4">The sequence shown here is derived from an EMBL/GenBank/DDBJ whole genome shotgun (WGS) entry which is preliminary data.</text>
</comment>
<protein>
    <submittedName>
        <fullName evidence="4">UBX domain containing protein</fullName>
    </submittedName>
</protein>
<dbReference type="EMBL" id="JAGRRH010000019">
    <property type="protein sequence ID" value="KAG7349429.1"/>
    <property type="molecule type" value="Genomic_DNA"/>
</dbReference>
<dbReference type="Pfam" id="PF00789">
    <property type="entry name" value="UBX"/>
    <property type="match status" value="1"/>
</dbReference>
<feature type="compositionally biased region" description="Acidic residues" evidence="1">
    <location>
        <begin position="276"/>
        <end position="291"/>
    </location>
</feature>
<feature type="domain" description="UBX" evidence="3">
    <location>
        <begin position="579"/>
        <end position="621"/>
    </location>
</feature>
<evidence type="ECO:0000256" key="1">
    <source>
        <dbReference type="SAM" id="MobiDB-lite"/>
    </source>
</evidence>
<dbReference type="OrthoDB" id="1026733at2759"/>
<organism evidence="4 5">
    <name type="scientific">Nitzschia inconspicua</name>
    <dbReference type="NCBI Taxonomy" id="303405"/>
    <lineage>
        <taxon>Eukaryota</taxon>
        <taxon>Sar</taxon>
        <taxon>Stramenopiles</taxon>
        <taxon>Ochrophyta</taxon>
        <taxon>Bacillariophyta</taxon>
        <taxon>Bacillariophyceae</taxon>
        <taxon>Bacillariophycidae</taxon>
        <taxon>Bacillariales</taxon>
        <taxon>Bacillariaceae</taxon>
        <taxon>Nitzschia</taxon>
    </lineage>
</organism>
<dbReference type="InterPro" id="IPR050730">
    <property type="entry name" value="UBX_domain-protein"/>
</dbReference>
<feature type="chain" id="PRO_5039925323" evidence="2">
    <location>
        <begin position="20"/>
        <end position="675"/>
    </location>
</feature>
<dbReference type="CDD" id="cd01767">
    <property type="entry name" value="UBX"/>
    <property type="match status" value="1"/>
</dbReference>
<dbReference type="PANTHER" id="PTHR23322">
    <property type="entry name" value="FAS-ASSOCIATED PROTEIN"/>
    <property type="match status" value="1"/>
</dbReference>
<dbReference type="InterPro" id="IPR001012">
    <property type="entry name" value="UBX_dom"/>
</dbReference>
<sequence length="675" mass="74294">MLLQLVSFLFVWMVSTSAGSSSSSTSLSFSQRFHFSLTHRKQNRFSFSFLKPGLITTTHPPQQQDNKAPVDDDVLGTIVSTAAATKISSSHNGITQSFVPSILKLRGGDDNDDDEEEESDDDEDASSSSGSSTNNQGMDYAAMVEQVVTVTKTKVIPVVVAASQKTYNILSKATLSTYHALQRAVRAAMEGVDDVEEENEDDEDLEVTMADQALKLATKIIKTVQRMVVAALDFPKTTEDVIDEDDDDDDDDESGEVDTLVVETKKKGKKIKVVEEETTEDAEEMQDEEESEKPSGAETVEAPTKLDDTRPEMESLVNDFGASLAEMYNVLDGRTAKATVTVMGGSFKDALAEAKQQARILLVFIPAERPNGGRRFLFGGKKKEEDGPSKDKIAIENLLSPKVAKAANKQARKKGSDAGSFALWSAKAGSSEANFAIKQLQVDTTNKGDNVPILAAVYPAYVSGKNSEKLPTIVPKLLSQHHCNPPPDAEGMASWMNTIRKRNAQYYVALQRDAKEIAIYKERTEGYSESVKSDTERKKEEAKLKAKQKAKEEALAKRQNEIKERRKELKKALPEDVKNGAASKKISLRFADGRSGQRGFSSDQPLSVLFNWVDAMFEMERETVVLTTMNGKMTFSWDEETIHDLTLEDAGLGKMTAFRVTAKKEEDKESEPVAA</sequence>
<proteinExistence type="predicted"/>
<dbReference type="Proteomes" id="UP000693970">
    <property type="component" value="Unassembled WGS sequence"/>
</dbReference>
<evidence type="ECO:0000259" key="3">
    <source>
        <dbReference type="PROSITE" id="PS50033"/>
    </source>
</evidence>
<keyword evidence="2" id="KW-0732">Signal</keyword>
<feature type="compositionally biased region" description="Acidic residues" evidence="1">
    <location>
        <begin position="110"/>
        <end position="125"/>
    </location>
</feature>
<dbReference type="AlphaFoldDB" id="A0A9K3KSY1"/>